<dbReference type="GO" id="GO:0005634">
    <property type="term" value="C:nucleus"/>
    <property type="evidence" value="ECO:0007669"/>
    <property type="project" value="TreeGrafter"/>
</dbReference>
<feature type="compositionally biased region" description="Basic and acidic residues" evidence="8">
    <location>
        <begin position="154"/>
        <end position="166"/>
    </location>
</feature>
<organism evidence="10 11">
    <name type="scientific">Callithrix jacchus</name>
    <name type="common">White-tufted-ear marmoset</name>
    <name type="synonym">Simia Jacchus</name>
    <dbReference type="NCBI Taxonomy" id="9483"/>
    <lineage>
        <taxon>Eukaryota</taxon>
        <taxon>Metazoa</taxon>
        <taxon>Chordata</taxon>
        <taxon>Craniata</taxon>
        <taxon>Vertebrata</taxon>
        <taxon>Euteleostomi</taxon>
        <taxon>Mammalia</taxon>
        <taxon>Eutheria</taxon>
        <taxon>Euarchontoglires</taxon>
        <taxon>Primates</taxon>
        <taxon>Haplorrhini</taxon>
        <taxon>Platyrrhini</taxon>
        <taxon>Cebidae</taxon>
        <taxon>Callitrichinae</taxon>
        <taxon>Callithrix</taxon>
        <taxon>Callithrix</taxon>
    </lineage>
</organism>
<accession>A0A8I3WUH8</accession>
<dbReference type="AlphaFoldDB" id="A0A8I3WUH8"/>
<dbReference type="GO" id="GO:0035556">
    <property type="term" value="P:intracellular signal transduction"/>
    <property type="evidence" value="ECO:0007669"/>
    <property type="project" value="TreeGrafter"/>
</dbReference>
<dbReference type="GO" id="GO:0071347">
    <property type="term" value="P:cellular response to interleukin-1"/>
    <property type="evidence" value="ECO:0007669"/>
    <property type="project" value="Ensembl"/>
</dbReference>
<feature type="domain" description="Protein kinase" evidence="9">
    <location>
        <begin position="511"/>
        <end position="838"/>
    </location>
</feature>
<dbReference type="GO" id="GO:1905075">
    <property type="term" value="P:positive regulation of tight junction disassembly"/>
    <property type="evidence" value="ECO:0007669"/>
    <property type="project" value="Ensembl"/>
</dbReference>
<dbReference type="Ensembl" id="ENSCJAT00000126865.1">
    <property type="protein sequence ID" value="ENSCJAP00000081878.1"/>
    <property type="gene ID" value="ENSCJAG00000010287.5"/>
</dbReference>
<dbReference type="PANTHER" id="PTHR24342:SF20">
    <property type="entry name" value="MYOSIN LIGHT CHAIN KINASE, SMOOTH MUSCLE"/>
    <property type="match status" value="1"/>
</dbReference>
<dbReference type="InterPro" id="IPR008271">
    <property type="entry name" value="Ser/Thr_kinase_AS"/>
</dbReference>
<evidence type="ECO:0000259" key="9">
    <source>
        <dbReference type="PROSITE" id="PS50011"/>
    </source>
</evidence>
<keyword evidence="2" id="KW-0723">Serine/threonine-protein kinase</keyword>
<dbReference type="GO" id="GO:0045214">
    <property type="term" value="P:sarcomere organization"/>
    <property type="evidence" value="ECO:0007669"/>
    <property type="project" value="Ensembl"/>
</dbReference>
<feature type="compositionally biased region" description="Pro residues" evidence="8">
    <location>
        <begin position="303"/>
        <end position="315"/>
    </location>
</feature>
<keyword evidence="3" id="KW-0808">Transferase</keyword>
<dbReference type="PROSITE" id="PS00107">
    <property type="entry name" value="PROTEIN_KINASE_ATP"/>
    <property type="match status" value="1"/>
</dbReference>
<keyword evidence="6 7" id="KW-0067">ATP-binding</keyword>
<dbReference type="PANTHER" id="PTHR24342">
    <property type="entry name" value="SERINE/THREONINE-PROTEIN KINASE 17"/>
    <property type="match status" value="1"/>
</dbReference>
<dbReference type="FunFam" id="3.30.200.20:FF:000196">
    <property type="entry name" value="Myosin light chain kinase family, member 4"/>
    <property type="match status" value="1"/>
</dbReference>
<evidence type="ECO:0000313" key="10">
    <source>
        <dbReference type="Ensembl" id="ENSCJAP00000081878.1"/>
    </source>
</evidence>
<feature type="compositionally biased region" description="Basic and acidic residues" evidence="8">
    <location>
        <begin position="384"/>
        <end position="394"/>
    </location>
</feature>
<evidence type="ECO:0000256" key="1">
    <source>
        <dbReference type="ARBA" id="ARBA00006692"/>
    </source>
</evidence>
<evidence type="ECO:0000256" key="4">
    <source>
        <dbReference type="ARBA" id="ARBA00022741"/>
    </source>
</evidence>
<reference evidence="10" key="3">
    <citation type="submission" date="2025-09" db="UniProtKB">
        <authorList>
            <consortium name="Ensembl"/>
        </authorList>
    </citation>
    <scope>IDENTIFICATION</scope>
</reference>
<dbReference type="InterPro" id="IPR017441">
    <property type="entry name" value="Protein_kinase_ATP_BS"/>
</dbReference>
<gene>
    <name evidence="10" type="primary">MYLK3</name>
</gene>
<feature type="compositionally biased region" description="Low complexity" evidence="8">
    <location>
        <begin position="354"/>
        <end position="375"/>
    </location>
</feature>
<dbReference type="PROSITE" id="PS00108">
    <property type="entry name" value="PROTEIN_KINASE_ST"/>
    <property type="match status" value="1"/>
</dbReference>
<protein>
    <submittedName>
        <fullName evidence="10">Myosin light chain kinase 3</fullName>
    </submittedName>
</protein>
<evidence type="ECO:0000313" key="11">
    <source>
        <dbReference type="Proteomes" id="UP000008225"/>
    </source>
</evidence>
<dbReference type="Pfam" id="PF00069">
    <property type="entry name" value="Pkinase"/>
    <property type="match status" value="2"/>
</dbReference>
<dbReference type="GO" id="GO:0005524">
    <property type="term" value="F:ATP binding"/>
    <property type="evidence" value="ECO:0007669"/>
    <property type="project" value="UniProtKB-UniRule"/>
</dbReference>
<evidence type="ECO:0000256" key="6">
    <source>
        <dbReference type="ARBA" id="ARBA00022840"/>
    </source>
</evidence>
<name>A0A8I3WUH8_CALJA</name>
<dbReference type="GO" id="GO:0043065">
    <property type="term" value="P:positive regulation of apoptotic process"/>
    <property type="evidence" value="ECO:0007669"/>
    <property type="project" value="TreeGrafter"/>
</dbReference>
<evidence type="ECO:0000256" key="2">
    <source>
        <dbReference type="ARBA" id="ARBA00022527"/>
    </source>
</evidence>
<dbReference type="Gene3D" id="3.30.200.20">
    <property type="entry name" value="Phosphorylase Kinase, domain 1"/>
    <property type="match status" value="1"/>
</dbReference>
<dbReference type="InterPro" id="IPR011009">
    <property type="entry name" value="Kinase-like_dom_sf"/>
</dbReference>
<evidence type="ECO:0000256" key="8">
    <source>
        <dbReference type="SAM" id="MobiDB-lite"/>
    </source>
</evidence>
<dbReference type="OMA" id="IHVQEMD"/>
<comment type="similarity">
    <text evidence="1">Belongs to the protein kinase superfamily. CAMK Ser/Thr protein kinase family.</text>
</comment>
<dbReference type="SMART" id="SM00220">
    <property type="entry name" value="S_TKc"/>
    <property type="match status" value="1"/>
</dbReference>
<evidence type="ECO:0000256" key="7">
    <source>
        <dbReference type="PROSITE-ProRule" id="PRU10141"/>
    </source>
</evidence>
<feature type="compositionally biased region" description="Basic and acidic residues" evidence="8">
    <location>
        <begin position="182"/>
        <end position="192"/>
    </location>
</feature>
<keyword evidence="4 7" id="KW-0547">Nucleotide-binding</keyword>
<dbReference type="PROSITE" id="PS50011">
    <property type="entry name" value="PROTEIN_KINASE_DOM"/>
    <property type="match status" value="1"/>
</dbReference>
<feature type="binding site" evidence="7">
    <location>
        <position position="540"/>
    </location>
    <ligand>
        <name>ATP</name>
        <dbReference type="ChEBI" id="CHEBI:30616"/>
    </ligand>
</feature>
<reference evidence="10" key="2">
    <citation type="submission" date="2025-08" db="UniProtKB">
        <authorList>
            <consortium name="Ensembl"/>
        </authorList>
    </citation>
    <scope>IDENTIFICATION</scope>
</reference>
<dbReference type="Gene3D" id="1.10.510.10">
    <property type="entry name" value="Transferase(Phosphotransferase) domain 1"/>
    <property type="match status" value="1"/>
</dbReference>
<dbReference type="GO" id="GO:0004683">
    <property type="term" value="F:calcium/calmodulin-dependent protein kinase activity"/>
    <property type="evidence" value="ECO:0007669"/>
    <property type="project" value="Ensembl"/>
</dbReference>
<keyword evidence="5" id="KW-0418">Kinase</keyword>
<evidence type="ECO:0000256" key="3">
    <source>
        <dbReference type="ARBA" id="ARBA00022679"/>
    </source>
</evidence>
<reference evidence="10 11" key="1">
    <citation type="submission" date="2009-03" db="EMBL/GenBank/DDBJ databases">
        <authorList>
            <person name="Warren W."/>
            <person name="Ye L."/>
            <person name="Minx P."/>
            <person name="Worley K."/>
            <person name="Gibbs R."/>
            <person name="Wilson R.K."/>
        </authorList>
    </citation>
    <scope>NUCLEOTIDE SEQUENCE [LARGE SCALE GENOMIC DNA]</scope>
</reference>
<feature type="region of interest" description="Disordered" evidence="8">
    <location>
        <begin position="144"/>
        <end position="466"/>
    </location>
</feature>
<dbReference type="Proteomes" id="UP000008225">
    <property type="component" value="Chromosome 20"/>
</dbReference>
<dbReference type="GO" id="GO:0015629">
    <property type="term" value="C:actin cytoskeleton"/>
    <property type="evidence" value="ECO:0007669"/>
    <property type="project" value="Ensembl"/>
</dbReference>
<dbReference type="GO" id="GO:0004687">
    <property type="term" value="F:myosin light chain kinase activity"/>
    <property type="evidence" value="ECO:0007669"/>
    <property type="project" value="Ensembl"/>
</dbReference>
<sequence>MSGTSKESLGLPGLGKACLTTTDQKLNLLNEKVDQLLHFQEDVTEKLQCMCRDMSRLERGLHRLEASQAPGLAGADGAPLANTQAGWPEVLELVRAMQQDAAQHGTRLEALFRMVAAVDRAIALVGATFQKSKVADFLMQGCVPWRSSPGDSPEENKERVEEEGAKPKHVLSTRGLQADARGPGEESQKVDVLEGTVERLPPIRASGLGADPAQAGASSDQGDGISGPGQAFPGHLYLPTELEAKAPETSSENLRTGPELAPAPGRVSVVSSSLEVAPGAGQGASSSRPDPEPLEEGMRLTPGPGPQCPGPPGPPAKARAAHSSGETAPRISIHTQEMDTPGEMLVTLRGSLGPTPATEAPAAAQPGRQGPPGARHCLQAPGTESREQTPEGARELSLLQKSSSPGGVKAEEEQRAGAEPGMGPSLARRDDSDHTTGALDIQQDKGPGAGNPEPGEDCAARAPGRAEAVRRTPLDAEAGSMVLDDSPAPPAPFEHRVVSVKETSISAGYEVCQHEVLGGGRFGQVHRCTEKSTGLPLAAKIIKVKSAKDREDVKNEINIMNQLSHVNLIQLYDAFESKHSCTLVMEYVDGGELFDRITDEKYHLTELDVVLFTRQICEGVHYLHQHYILHLDLKPENILCVNQTGHQIKIIDFGLARRLCFSLNGYGINWTSHHLSEERRVMVKGVAELGARLLSSMDSPGLPGARRCWAMQCICHHPSPPGNDQVKYKKYKPREKLKVNFGTPEFLAPEVVNYEFVSFPTDMWSVGVITYMLLSGLSPFLGETDAETMNFIVNCSWDFDADTFEGLSEEAKDFVSRLLVKEKSCRMSATQCLKHEWLNNLPAKASRSKVRLKSQLLLQKYIAQRKWKKHFYVVTAANRLRKFPTSP</sequence>
<dbReference type="GO" id="GO:0005737">
    <property type="term" value="C:cytoplasm"/>
    <property type="evidence" value="ECO:0007669"/>
    <property type="project" value="Ensembl"/>
</dbReference>
<dbReference type="GO" id="GO:1905710">
    <property type="term" value="P:positive regulation of membrane permeability"/>
    <property type="evidence" value="ECO:0007669"/>
    <property type="project" value="Ensembl"/>
</dbReference>
<dbReference type="InterPro" id="IPR000719">
    <property type="entry name" value="Prot_kinase_dom"/>
</dbReference>
<evidence type="ECO:0000256" key="5">
    <source>
        <dbReference type="ARBA" id="ARBA00022777"/>
    </source>
</evidence>
<dbReference type="SUPFAM" id="SSF56112">
    <property type="entry name" value="Protein kinase-like (PK-like)"/>
    <property type="match status" value="1"/>
</dbReference>
<dbReference type="GeneTree" id="ENSGT00940000160007"/>
<proteinExistence type="inferred from homology"/>
<keyword evidence="11" id="KW-1185">Reference proteome</keyword>